<dbReference type="EMBL" id="LR796780">
    <property type="protein sequence ID" value="CAB4166267.1"/>
    <property type="molecule type" value="Genomic_DNA"/>
</dbReference>
<dbReference type="EMBL" id="LR797488">
    <property type="protein sequence ID" value="CAB4219854.1"/>
    <property type="molecule type" value="Genomic_DNA"/>
</dbReference>
<evidence type="ECO:0000313" key="2">
    <source>
        <dbReference type="EMBL" id="CAB4173328.1"/>
    </source>
</evidence>
<evidence type="ECO:0000313" key="1">
    <source>
        <dbReference type="EMBL" id="CAB4166267.1"/>
    </source>
</evidence>
<evidence type="ECO:0000313" key="4">
    <source>
        <dbReference type="EMBL" id="CAB4219854.1"/>
    </source>
</evidence>
<evidence type="ECO:0000313" key="3">
    <source>
        <dbReference type="EMBL" id="CAB4178857.1"/>
    </source>
</evidence>
<proteinExistence type="predicted"/>
<name>A0A6J5Q912_9CAUD</name>
<accession>A0A6J5Q912</accession>
<reference evidence="3" key="1">
    <citation type="submission" date="2020-05" db="EMBL/GenBank/DDBJ databases">
        <authorList>
            <person name="Chiriac C."/>
            <person name="Salcher M."/>
            <person name="Ghai R."/>
            <person name="Kavagutti S V."/>
        </authorList>
    </citation>
    <scope>NUCLEOTIDE SEQUENCE</scope>
</reference>
<sequence length="61" mass="7099">MNRLRRALDTPATCTMCKVLKQPEEFHKTKFSTLASWCRKCVNESNRVAYHVNKEKKNPCG</sequence>
<dbReference type="EMBL" id="LR796896">
    <property type="protein sequence ID" value="CAB4173328.1"/>
    <property type="molecule type" value="Genomic_DNA"/>
</dbReference>
<gene>
    <name evidence="3" type="ORF">UFOVP1025_9</name>
    <name evidence="4" type="ORF">UFOVP1628_12</name>
    <name evidence="1" type="ORF">UFOVP852_25</name>
    <name evidence="2" type="ORF">UFOVP948_48</name>
</gene>
<protein>
    <submittedName>
        <fullName evidence="3">Uncharacterized protein</fullName>
    </submittedName>
</protein>
<organism evidence="3">
    <name type="scientific">uncultured Caudovirales phage</name>
    <dbReference type="NCBI Taxonomy" id="2100421"/>
    <lineage>
        <taxon>Viruses</taxon>
        <taxon>Duplodnaviria</taxon>
        <taxon>Heunggongvirae</taxon>
        <taxon>Uroviricota</taxon>
        <taxon>Caudoviricetes</taxon>
        <taxon>Peduoviridae</taxon>
        <taxon>Maltschvirus</taxon>
        <taxon>Maltschvirus maltsch</taxon>
    </lineage>
</organism>
<dbReference type="EMBL" id="LR796971">
    <property type="protein sequence ID" value="CAB4178857.1"/>
    <property type="molecule type" value="Genomic_DNA"/>
</dbReference>